<dbReference type="Proteomes" id="UP000789738">
    <property type="component" value="Unassembled WGS sequence"/>
</dbReference>
<dbReference type="EMBL" id="CAKJVE010000004">
    <property type="protein sequence ID" value="CAG9708323.1"/>
    <property type="molecule type" value="Genomic_DNA"/>
</dbReference>
<accession>A0AA86MPP0</accession>
<gene>
    <name evidence="1" type="ORF">CNEO_43533</name>
</gene>
<evidence type="ECO:0000313" key="2">
    <source>
        <dbReference type="Proteomes" id="UP000789738"/>
    </source>
</evidence>
<organism evidence="1 2">
    <name type="scientific">Clostridium neonatale</name>
    <dbReference type="NCBI Taxonomy" id="137838"/>
    <lineage>
        <taxon>Bacteria</taxon>
        <taxon>Bacillati</taxon>
        <taxon>Bacillota</taxon>
        <taxon>Clostridia</taxon>
        <taxon>Eubacteriales</taxon>
        <taxon>Clostridiaceae</taxon>
        <taxon>Clostridium</taxon>
    </lineage>
</organism>
<name>A0AA86MPP0_9CLOT</name>
<reference evidence="1" key="1">
    <citation type="submission" date="2021-10" db="EMBL/GenBank/DDBJ databases">
        <authorList>
            <person name="Mesa V."/>
        </authorList>
    </citation>
    <scope>NUCLEOTIDE SEQUENCE</scope>
    <source>
        <strain evidence="1">CC3_PB</strain>
    </source>
</reference>
<comment type="caution">
    <text evidence="1">The sequence shown here is derived from an EMBL/GenBank/DDBJ whole genome shotgun (WGS) entry which is preliminary data.</text>
</comment>
<proteinExistence type="predicted"/>
<protein>
    <submittedName>
        <fullName evidence="1">Uncharacterized protein</fullName>
    </submittedName>
</protein>
<evidence type="ECO:0000313" key="1">
    <source>
        <dbReference type="EMBL" id="CAG9708323.1"/>
    </source>
</evidence>
<dbReference type="AlphaFoldDB" id="A0AA86MPP0"/>
<sequence>MNRNLQLIAYENRFFMELLTVRIMMNEKIIKVELNREDVNMKILGI</sequence>